<dbReference type="InterPro" id="IPR051221">
    <property type="entry name" value="LDLR-related"/>
</dbReference>
<dbReference type="OrthoDB" id="6042681at2759"/>
<dbReference type="InterPro" id="IPR002172">
    <property type="entry name" value="LDrepeatLR_classA_rpt"/>
</dbReference>
<dbReference type="GO" id="GO:0006508">
    <property type="term" value="P:proteolysis"/>
    <property type="evidence" value="ECO:0007669"/>
    <property type="project" value="InterPro"/>
</dbReference>
<dbReference type="InterPro" id="IPR023415">
    <property type="entry name" value="LDLR_class-A_CS"/>
</dbReference>
<evidence type="ECO:0000259" key="11">
    <source>
        <dbReference type="Pfam" id="PF00089"/>
    </source>
</evidence>
<evidence type="ECO:0000256" key="7">
    <source>
        <dbReference type="ARBA" id="ARBA00023157"/>
    </source>
</evidence>
<dbReference type="EMBL" id="CAJPWZ010000890">
    <property type="protein sequence ID" value="CAG2202478.1"/>
    <property type="molecule type" value="Genomic_DNA"/>
</dbReference>
<dbReference type="Pfam" id="PF00089">
    <property type="entry name" value="Trypsin"/>
    <property type="match status" value="1"/>
</dbReference>
<dbReference type="InterPro" id="IPR043159">
    <property type="entry name" value="Lectin_gal-bd_sf"/>
</dbReference>
<evidence type="ECO:0000256" key="2">
    <source>
        <dbReference type="ARBA" id="ARBA00004308"/>
    </source>
</evidence>
<evidence type="ECO:0000256" key="4">
    <source>
        <dbReference type="ARBA" id="ARBA00022737"/>
    </source>
</evidence>
<dbReference type="PRINTS" id="PR00261">
    <property type="entry name" value="LDLRECEPTOR"/>
</dbReference>
<dbReference type="GO" id="GO:0004252">
    <property type="term" value="F:serine-type endopeptidase activity"/>
    <property type="evidence" value="ECO:0007669"/>
    <property type="project" value="InterPro"/>
</dbReference>
<name>A0A8S3R3K2_MYTED</name>
<evidence type="ECO:0000256" key="3">
    <source>
        <dbReference type="ARBA" id="ARBA00022692"/>
    </source>
</evidence>
<dbReference type="PROSITE" id="PS00134">
    <property type="entry name" value="TRYPSIN_HIS"/>
    <property type="match status" value="1"/>
</dbReference>
<dbReference type="GO" id="GO:0005886">
    <property type="term" value="C:plasma membrane"/>
    <property type="evidence" value="ECO:0007669"/>
    <property type="project" value="TreeGrafter"/>
</dbReference>
<comment type="subcellular location">
    <subcellularLocation>
        <location evidence="2">Endomembrane system</location>
    </subcellularLocation>
    <subcellularLocation>
        <location evidence="1">Membrane</location>
        <topology evidence="1">Single-pass membrane protein</topology>
    </subcellularLocation>
</comment>
<keyword evidence="12" id="KW-0378">Hydrolase</keyword>
<keyword evidence="13" id="KW-1185">Reference proteome</keyword>
<evidence type="ECO:0000313" key="12">
    <source>
        <dbReference type="EMBL" id="CAG2202478.1"/>
    </source>
</evidence>
<dbReference type="SUPFAM" id="SSF57424">
    <property type="entry name" value="LDL receptor-like module"/>
    <property type="match status" value="3"/>
</dbReference>
<dbReference type="EC" id="3.4.21.109" evidence="12"/>
<dbReference type="FunFam" id="4.10.400.10:FF:000045">
    <property type="entry name" value="Low-density lipoprotein receptor-related protein 2"/>
    <property type="match status" value="2"/>
</dbReference>
<comment type="caution">
    <text evidence="12">The sequence shown here is derived from an EMBL/GenBank/DDBJ whole genome shotgun (WGS) entry which is preliminary data.</text>
</comment>
<dbReference type="InterPro" id="IPR043504">
    <property type="entry name" value="Peptidase_S1_PA_chymotrypsin"/>
</dbReference>
<dbReference type="Gene3D" id="2.60.120.740">
    <property type="match status" value="1"/>
</dbReference>
<dbReference type="SUPFAM" id="SSF50494">
    <property type="entry name" value="Trypsin-like serine proteases"/>
    <property type="match status" value="1"/>
</dbReference>
<proteinExistence type="predicted"/>
<sequence length="242" mass="26649">MPKQKSSNCAKANDCELFSSNRVFKDPCPGTSVILTVVFRCVRGTTVQCKSNEFKCKNGEKCIPLAKKCDGYKDCSDNSDELANCPLACKSNEFKCKNGEKCIPLAKKCDGYKDCSDNSDELANCPLKCKTNEFKCNDGKKCIPNSRKCNGNSDCSDGSDEAGAICKSCGVQQVKPRVERVDCPKRKLWRLVGGCDVRPPHSWPWAVQLRLLDADTNTFNHECGAALLSESYALTASHCFLR</sequence>
<keyword evidence="4" id="KW-0677">Repeat</keyword>
<dbReference type="Proteomes" id="UP000683360">
    <property type="component" value="Unassembled WGS sequence"/>
</dbReference>
<keyword evidence="3" id="KW-0812">Transmembrane</keyword>
<evidence type="ECO:0000256" key="9">
    <source>
        <dbReference type="ARBA" id="ARBA00023180"/>
    </source>
</evidence>
<evidence type="ECO:0000313" key="13">
    <source>
        <dbReference type="Proteomes" id="UP000683360"/>
    </source>
</evidence>
<keyword evidence="6" id="KW-0472">Membrane</keyword>
<evidence type="ECO:0000256" key="10">
    <source>
        <dbReference type="PROSITE-ProRule" id="PRU00124"/>
    </source>
</evidence>
<dbReference type="GO" id="GO:0043235">
    <property type="term" value="C:receptor complex"/>
    <property type="evidence" value="ECO:0007669"/>
    <property type="project" value="TreeGrafter"/>
</dbReference>
<organism evidence="12 13">
    <name type="scientific">Mytilus edulis</name>
    <name type="common">Blue mussel</name>
    <dbReference type="NCBI Taxonomy" id="6550"/>
    <lineage>
        <taxon>Eukaryota</taxon>
        <taxon>Metazoa</taxon>
        <taxon>Spiralia</taxon>
        <taxon>Lophotrochozoa</taxon>
        <taxon>Mollusca</taxon>
        <taxon>Bivalvia</taxon>
        <taxon>Autobranchia</taxon>
        <taxon>Pteriomorphia</taxon>
        <taxon>Mytilida</taxon>
        <taxon>Mytiloidea</taxon>
        <taxon>Mytilidae</taxon>
        <taxon>Mytilinae</taxon>
        <taxon>Mytilus</taxon>
    </lineage>
</organism>
<evidence type="ECO:0000256" key="6">
    <source>
        <dbReference type="ARBA" id="ARBA00023136"/>
    </source>
</evidence>
<reference evidence="12" key="1">
    <citation type="submission" date="2021-03" db="EMBL/GenBank/DDBJ databases">
        <authorList>
            <person name="Bekaert M."/>
        </authorList>
    </citation>
    <scope>NUCLEOTIDE SEQUENCE</scope>
</reference>
<dbReference type="InterPro" id="IPR018114">
    <property type="entry name" value="TRYPSIN_HIS"/>
</dbReference>
<dbReference type="SMART" id="SM00192">
    <property type="entry name" value="LDLa"/>
    <property type="match status" value="3"/>
</dbReference>
<dbReference type="GO" id="GO:0005041">
    <property type="term" value="F:low-density lipoprotein particle receptor activity"/>
    <property type="evidence" value="ECO:0007669"/>
    <property type="project" value="TreeGrafter"/>
</dbReference>
<keyword evidence="9" id="KW-0325">Glycoprotein</keyword>
<dbReference type="AlphaFoldDB" id="A0A8S3R3K2"/>
<accession>A0A8S3R3K2</accession>
<protein>
    <submittedName>
        <fullName evidence="12">ST14</fullName>
        <ecNumber evidence="12">3.4.21.109</ecNumber>
    </submittedName>
</protein>
<comment type="caution">
    <text evidence="10">Lacks conserved residue(s) required for the propagation of feature annotation.</text>
</comment>
<dbReference type="PROSITE" id="PS50068">
    <property type="entry name" value="LDLRA_2"/>
    <property type="match status" value="3"/>
</dbReference>
<dbReference type="InterPro" id="IPR036055">
    <property type="entry name" value="LDL_receptor-like_sf"/>
</dbReference>
<dbReference type="Pfam" id="PF00057">
    <property type="entry name" value="Ldl_recept_a"/>
    <property type="match status" value="3"/>
</dbReference>
<dbReference type="PROSITE" id="PS01209">
    <property type="entry name" value="LDLRA_1"/>
    <property type="match status" value="3"/>
</dbReference>
<dbReference type="Gene3D" id="4.10.400.10">
    <property type="entry name" value="Low-density Lipoprotein Receptor"/>
    <property type="match status" value="3"/>
</dbReference>
<dbReference type="InterPro" id="IPR009003">
    <property type="entry name" value="Peptidase_S1_PA"/>
</dbReference>
<keyword evidence="8" id="KW-0675">Receptor</keyword>
<gene>
    <name evidence="12" type="ORF">MEDL_17047</name>
</gene>
<dbReference type="PANTHER" id="PTHR22722">
    <property type="entry name" value="LOW-DENSITY LIPOPROTEIN RECEPTOR-RELATED PROTEIN 2-RELATED"/>
    <property type="match status" value="1"/>
</dbReference>
<evidence type="ECO:0000256" key="5">
    <source>
        <dbReference type="ARBA" id="ARBA00022989"/>
    </source>
</evidence>
<dbReference type="PANTHER" id="PTHR22722:SF5">
    <property type="entry name" value="LOW-DENSITY LIPOPROTEIN RECEPTOR-RELATED PROTEIN 1B"/>
    <property type="match status" value="1"/>
</dbReference>
<dbReference type="GO" id="GO:0012505">
    <property type="term" value="C:endomembrane system"/>
    <property type="evidence" value="ECO:0007669"/>
    <property type="project" value="UniProtKB-SubCell"/>
</dbReference>
<dbReference type="Gene3D" id="2.40.10.10">
    <property type="entry name" value="Trypsin-like serine proteases"/>
    <property type="match status" value="1"/>
</dbReference>
<keyword evidence="7" id="KW-1015">Disulfide bond</keyword>
<evidence type="ECO:0000256" key="1">
    <source>
        <dbReference type="ARBA" id="ARBA00004167"/>
    </source>
</evidence>
<feature type="domain" description="Peptidase S1" evidence="11">
    <location>
        <begin position="196"/>
        <end position="240"/>
    </location>
</feature>
<evidence type="ECO:0000256" key="8">
    <source>
        <dbReference type="ARBA" id="ARBA00023170"/>
    </source>
</evidence>
<dbReference type="CDD" id="cd00112">
    <property type="entry name" value="LDLa"/>
    <property type="match status" value="3"/>
</dbReference>
<dbReference type="InterPro" id="IPR001254">
    <property type="entry name" value="Trypsin_dom"/>
</dbReference>
<keyword evidence="5" id="KW-1133">Transmembrane helix</keyword>